<dbReference type="InterPro" id="IPR000524">
    <property type="entry name" value="Tscrpt_reg_HTH_GntR"/>
</dbReference>
<dbReference type="PANTHER" id="PTHR43537">
    <property type="entry name" value="TRANSCRIPTIONAL REGULATOR, GNTR FAMILY"/>
    <property type="match status" value="1"/>
</dbReference>
<feature type="domain" description="HTH gntR-type" evidence="4">
    <location>
        <begin position="25"/>
        <end position="93"/>
    </location>
</feature>
<keyword evidence="3" id="KW-0804">Transcription</keyword>
<dbReference type="GO" id="GO:0003700">
    <property type="term" value="F:DNA-binding transcription factor activity"/>
    <property type="evidence" value="ECO:0007669"/>
    <property type="project" value="InterPro"/>
</dbReference>
<dbReference type="SMART" id="SM00895">
    <property type="entry name" value="FCD"/>
    <property type="match status" value="1"/>
</dbReference>
<gene>
    <name evidence="5" type="ORF">Pflav_012250</name>
</gene>
<dbReference type="Proteomes" id="UP000502508">
    <property type="component" value="Chromosome"/>
</dbReference>
<evidence type="ECO:0000313" key="5">
    <source>
        <dbReference type="EMBL" id="BCB74815.1"/>
    </source>
</evidence>
<sequence length="266" mass="28882">MTVTRNPRDADGPDKAAKFARVTRRGATAEAVAGIQDLIRGGKLKAGERLPTERELAEALGLSRPTVREAIQALAAMNILDVRHGSGIFVASLDLSTLLAPLWFALELTEPAFDQLYEVRIVLEPYAAQLAAARATPGDLAAIQDAFKPISDVGLDRDTRLAADVILHRSIIEASHNDLLVGVVASLGVLARKSRELTVELPDREAQAVEEHRALVDAILRRDPEAARHAMHRHLSNVYLDAQQHRTEMFGSGEVLGTSLPPRHAT</sequence>
<organism evidence="5 6">
    <name type="scientific">Phytohabitans flavus</name>
    <dbReference type="NCBI Taxonomy" id="1076124"/>
    <lineage>
        <taxon>Bacteria</taxon>
        <taxon>Bacillati</taxon>
        <taxon>Actinomycetota</taxon>
        <taxon>Actinomycetes</taxon>
        <taxon>Micromonosporales</taxon>
        <taxon>Micromonosporaceae</taxon>
    </lineage>
</organism>
<dbReference type="CDD" id="cd07377">
    <property type="entry name" value="WHTH_GntR"/>
    <property type="match status" value="1"/>
</dbReference>
<accession>A0A6F8XLY0</accession>
<dbReference type="InterPro" id="IPR008920">
    <property type="entry name" value="TF_FadR/GntR_C"/>
</dbReference>
<dbReference type="Gene3D" id="1.10.10.10">
    <property type="entry name" value="Winged helix-like DNA-binding domain superfamily/Winged helix DNA-binding domain"/>
    <property type="match status" value="1"/>
</dbReference>
<dbReference type="SUPFAM" id="SSF46785">
    <property type="entry name" value="Winged helix' DNA-binding domain"/>
    <property type="match status" value="1"/>
</dbReference>
<evidence type="ECO:0000256" key="1">
    <source>
        <dbReference type="ARBA" id="ARBA00023015"/>
    </source>
</evidence>
<keyword evidence="1" id="KW-0805">Transcription regulation</keyword>
<evidence type="ECO:0000256" key="3">
    <source>
        <dbReference type="ARBA" id="ARBA00023163"/>
    </source>
</evidence>
<dbReference type="InterPro" id="IPR036390">
    <property type="entry name" value="WH_DNA-bd_sf"/>
</dbReference>
<protein>
    <submittedName>
        <fullName evidence="5">Transcriptional regulator</fullName>
    </submittedName>
</protein>
<dbReference type="AlphaFoldDB" id="A0A6F8XLY0"/>
<evidence type="ECO:0000313" key="6">
    <source>
        <dbReference type="Proteomes" id="UP000502508"/>
    </source>
</evidence>
<reference evidence="5 6" key="2">
    <citation type="submission" date="2020-03" db="EMBL/GenBank/DDBJ databases">
        <authorList>
            <person name="Ichikawa N."/>
            <person name="Kimura A."/>
            <person name="Kitahashi Y."/>
            <person name="Uohara A."/>
        </authorList>
    </citation>
    <scope>NUCLEOTIDE SEQUENCE [LARGE SCALE GENOMIC DNA]</scope>
    <source>
        <strain evidence="5 6">NBRC 107702</strain>
    </source>
</reference>
<evidence type="ECO:0000259" key="4">
    <source>
        <dbReference type="PROSITE" id="PS50949"/>
    </source>
</evidence>
<dbReference type="GO" id="GO:0003677">
    <property type="term" value="F:DNA binding"/>
    <property type="evidence" value="ECO:0007669"/>
    <property type="project" value="UniProtKB-KW"/>
</dbReference>
<dbReference type="PRINTS" id="PR00035">
    <property type="entry name" value="HTHGNTR"/>
</dbReference>
<dbReference type="PANTHER" id="PTHR43537:SF5">
    <property type="entry name" value="UXU OPERON TRANSCRIPTIONAL REGULATOR"/>
    <property type="match status" value="1"/>
</dbReference>
<dbReference type="PROSITE" id="PS50949">
    <property type="entry name" value="HTH_GNTR"/>
    <property type="match status" value="1"/>
</dbReference>
<dbReference type="KEGG" id="pfla:Pflav_012250"/>
<keyword evidence="6" id="KW-1185">Reference proteome</keyword>
<dbReference type="InterPro" id="IPR036388">
    <property type="entry name" value="WH-like_DNA-bd_sf"/>
</dbReference>
<dbReference type="SMART" id="SM00345">
    <property type="entry name" value="HTH_GNTR"/>
    <property type="match status" value="1"/>
</dbReference>
<dbReference type="SUPFAM" id="SSF48008">
    <property type="entry name" value="GntR ligand-binding domain-like"/>
    <property type="match status" value="1"/>
</dbReference>
<dbReference type="Gene3D" id="1.20.120.530">
    <property type="entry name" value="GntR ligand-binding domain-like"/>
    <property type="match status" value="1"/>
</dbReference>
<keyword evidence="2" id="KW-0238">DNA-binding</keyword>
<dbReference type="EMBL" id="AP022870">
    <property type="protein sequence ID" value="BCB74815.1"/>
    <property type="molecule type" value="Genomic_DNA"/>
</dbReference>
<reference evidence="5 6" key="1">
    <citation type="submission" date="2020-03" db="EMBL/GenBank/DDBJ databases">
        <title>Whole genome shotgun sequence of Phytohabitans flavus NBRC 107702.</title>
        <authorList>
            <person name="Komaki H."/>
            <person name="Tamura T."/>
        </authorList>
    </citation>
    <scope>NUCLEOTIDE SEQUENCE [LARGE SCALE GENOMIC DNA]</scope>
    <source>
        <strain evidence="5 6">NBRC 107702</strain>
    </source>
</reference>
<evidence type="ECO:0000256" key="2">
    <source>
        <dbReference type="ARBA" id="ARBA00023125"/>
    </source>
</evidence>
<dbReference type="Pfam" id="PF00392">
    <property type="entry name" value="GntR"/>
    <property type="match status" value="1"/>
</dbReference>
<dbReference type="InterPro" id="IPR011711">
    <property type="entry name" value="GntR_C"/>
</dbReference>
<proteinExistence type="predicted"/>
<name>A0A6F8XLY0_9ACTN</name>
<dbReference type="Pfam" id="PF07729">
    <property type="entry name" value="FCD"/>
    <property type="match status" value="1"/>
</dbReference>